<dbReference type="GO" id="GO:0008177">
    <property type="term" value="F:succinate dehydrogenase (quinone) activity"/>
    <property type="evidence" value="ECO:0007669"/>
    <property type="project" value="UniProtKB-EC"/>
</dbReference>
<dbReference type="GO" id="GO:0051539">
    <property type="term" value="F:4 iron, 4 sulfur cluster binding"/>
    <property type="evidence" value="ECO:0007669"/>
    <property type="project" value="UniProtKB-KW"/>
</dbReference>
<dbReference type="EMBL" id="VLLC01000012">
    <property type="protein sequence ID" value="TWI71726.1"/>
    <property type="molecule type" value="Genomic_DNA"/>
</dbReference>
<accession>A0A562RTU0</accession>
<evidence type="ECO:0000256" key="5">
    <source>
        <dbReference type="ARBA" id="ARBA00022982"/>
    </source>
</evidence>
<reference evidence="11 12" key="1">
    <citation type="submission" date="2019-07" db="EMBL/GenBank/DDBJ databases">
        <title>Genome sequencing of 100 strains of the haloalkaliphilic chemolithoautotrophic sulfur-oxidizing bacterium Thioalkalivibrio.</title>
        <authorList>
            <person name="Muyzer G."/>
        </authorList>
    </citation>
    <scope>NUCLEOTIDE SEQUENCE [LARGE SCALE GENOMIC DNA]</scope>
    <source>
        <strain evidence="11 12">ASO4-4</strain>
    </source>
</reference>
<keyword evidence="3" id="KW-0004">4Fe-4S</keyword>
<evidence type="ECO:0000256" key="7">
    <source>
        <dbReference type="ARBA" id="ARBA00023004"/>
    </source>
</evidence>
<evidence type="ECO:0000313" key="11">
    <source>
        <dbReference type="EMBL" id="TWI71726.1"/>
    </source>
</evidence>
<evidence type="ECO:0000256" key="2">
    <source>
        <dbReference type="ARBA" id="ARBA00022448"/>
    </source>
</evidence>
<dbReference type="Pfam" id="PF02754">
    <property type="entry name" value="CCG"/>
    <property type="match status" value="1"/>
</dbReference>
<evidence type="ECO:0000256" key="8">
    <source>
        <dbReference type="ARBA" id="ARBA00023014"/>
    </source>
</evidence>
<keyword evidence="7" id="KW-0408">Iron</keyword>
<feature type="domain" description="Cysteine-rich" evidence="10">
    <location>
        <begin position="25"/>
        <end position="84"/>
    </location>
</feature>
<dbReference type="GO" id="GO:0046872">
    <property type="term" value="F:metal ion binding"/>
    <property type="evidence" value="ECO:0007669"/>
    <property type="project" value="UniProtKB-KW"/>
</dbReference>
<organism evidence="11 12">
    <name type="scientific">Desulfobotulus alkaliphilus</name>
    <dbReference type="NCBI Taxonomy" id="622671"/>
    <lineage>
        <taxon>Bacteria</taxon>
        <taxon>Pseudomonadati</taxon>
        <taxon>Thermodesulfobacteriota</taxon>
        <taxon>Desulfobacteria</taxon>
        <taxon>Desulfobacterales</taxon>
        <taxon>Desulfobacteraceae</taxon>
        <taxon>Desulfobotulus</taxon>
    </lineage>
</organism>
<dbReference type="AlphaFoldDB" id="A0A562RTU0"/>
<evidence type="ECO:0000256" key="3">
    <source>
        <dbReference type="ARBA" id="ARBA00022485"/>
    </source>
</evidence>
<sequence length="136" mass="15119">MRKTFGDRAADNLRFVIESCVGKENFIDTFPNKSNNFCCGGGGGYLQSGYKEERLQYGKIKDAQIQATGATYVIAGCHNCHAQLHELGEHYGAHYHVVHIWTVICLALGVLAPSERTYLGPELQEVNLPKTEEDDE</sequence>
<comment type="catalytic activity">
    <reaction evidence="9">
        <text>a quinone + succinate = fumarate + a quinol</text>
        <dbReference type="Rhea" id="RHEA:40523"/>
        <dbReference type="ChEBI" id="CHEBI:24646"/>
        <dbReference type="ChEBI" id="CHEBI:29806"/>
        <dbReference type="ChEBI" id="CHEBI:30031"/>
        <dbReference type="ChEBI" id="CHEBI:132124"/>
        <dbReference type="EC" id="1.3.5.1"/>
    </reaction>
</comment>
<dbReference type="PANTHER" id="PTHR43551:SF2">
    <property type="entry name" value="FUMARATE REDUCTASE IRON-SULFUR SUBUNIT"/>
    <property type="match status" value="1"/>
</dbReference>
<proteinExistence type="predicted"/>
<keyword evidence="2" id="KW-0813">Transport</keyword>
<evidence type="ECO:0000313" key="12">
    <source>
        <dbReference type="Proteomes" id="UP000318307"/>
    </source>
</evidence>
<keyword evidence="12" id="KW-1185">Reference proteome</keyword>
<dbReference type="Proteomes" id="UP000318307">
    <property type="component" value="Unassembled WGS sequence"/>
</dbReference>
<dbReference type="InterPro" id="IPR004017">
    <property type="entry name" value="Cys_rich_dom"/>
</dbReference>
<dbReference type="PANTHER" id="PTHR43551">
    <property type="entry name" value="FUMARATE REDUCTASE IRON-SULFUR SUBUNIT"/>
    <property type="match status" value="1"/>
</dbReference>
<gene>
    <name evidence="11" type="ORF">LZ24_01742</name>
</gene>
<comment type="cofactor">
    <cofactor evidence="1">
        <name>[4Fe-4S] cluster</name>
        <dbReference type="ChEBI" id="CHEBI:49883"/>
    </cofactor>
</comment>
<keyword evidence="6" id="KW-0560">Oxidoreductase</keyword>
<evidence type="ECO:0000256" key="4">
    <source>
        <dbReference type="ARBA" id="ARBA00022723"/>
    </source>
</evidence>
<evidence type="ECO:0000256" key="1">
    <source>
        <dbReference type="ARBA" id="ARBA00001966"/>
    </source>
</evidence>
<keyword evidence="5" id="KW-0249">Electron transport</keyword>
<comment type="caution">
    <text evidence="11">The sequence shown here is derived from an EMBL/GenBank/DDBJ whole genome shotgun (WGS) entry which is preliminary data.</text>
</comment>
<protein>
    <submittedName>
        <fullName evidence="11">Cysteine-rich domain-containing protein</fullName>
    </submittedName>
</protein>
<evidence type="ECO:0000259" key="10">
    <source>
        <dbReference type="Pfam" id="PF02754"/>
    </source>
</evidence>
<evidence type="ECO:0000256" key="9">
    <source>
        <dbReference type="ARBA" id="ARBA00049220"/>
    </source>
</evidence>
<keyword evidence="4" id="KW-0479">Metal-binding</keyword>
<evidence type="ECO:0000256" key="6">
    <source>
        <dbReference type="ARBA" id="ARBA00023002"/>
    </source>
</evidence>
<name>A0A562RTU0_9BACT</name>
<keyword evidence="8" id="KW-0411">Iron-sulfur</keyword>